<keyword evidence="4 9" id="KW-0067">ATP-binding</keyword>
<feature type="domain" description="UvrD-like helicase ATP-binding" evidence="10">
    <location>
        <begin position="199"/>
        <end position="672"/>
    </location>
</feature>
<sequence>MNRLQQKPLVGFFLNPFGKHAKYIEYDGNEIVIQAKPLVSGTLRALASAPTVESGFWGASLTLRLDDQPVHLLKGARAKDAINFSNTIRSDWEATNRADFDQSRAAIDALVLEIGELANPVIYPAACVVALILERARGLDQRLLSKLPQEALEDAHRDQIKKIQSFIQGARQIRQQAVSAFEERQLVEWAEFFETFESNPLTLEQRQSIVSDEDATLVLAGAGSGKTSVITAKAGYLLKSGSRKPEEVLLLAFAKDAAKEMSERIEAKCGEPLEARTFHSLAYDIIGTVEGSKPALAAHATDDKAYLALIRDILRALVRTASEVSKSIVGWFSYTRLEEKSEWDFKKKHSYYTYIEKLDLRTLQGEQVKSFEELMIANWLYENGIEYEYEPDYEHKVSEGGFRDYRPDFRLTKSGIYIEHFGVRRTKSADGTYRLSTAPFVDREEYLAGMDWKRGVHAEHETTLIETFSYERKDGLLLEALAEKVSPYEAINPRSPETLFDRVVELNQADGFVQLLGTFLKHYKGGGYQLSECAEKGRALKLGKRAKAFLSIFEPVYLEYQKQLNGRIDFEDMILRATKYAETGEYVSPFKHILVDEFQDISRSRGCLVKALKAQHKDARVFAVGDDWQSIYRFAGSDINLMRNFGDEFGGVFDGQSGVHRTVDLGRTFRSVDQIAHAAKRFVLQNPAQLNKTVIPAGKADVPALKVVSTIRADEKSKLEQVLHSLQRTAQPNQPASVLLLGRYRHLAPSNLSQLRRKFSDLDISFRTIHASKGLEADHVVILNMFRGRTGFPSEIVDDPLLSLVSPEVEPFENAEERRVMYVALTRARKSVTLMGSASKQSAFVTELLEDPEYGTTGAEGQVEFNHTCGECGGHLVPVPTKDGRTWYRCKHAILCGHSLNACASCGVGLPVRKKSTGLSKCSCGAEYPSCPSCEDGWLVERRGRYGPFLGCVSYPHCKGKAKIAKSKG</sequence>
<dbReference type="GO" id="GO:0006265">
    <property type="term" value="P:DNA topological change"/>
    <property type="evidence" value="ECO:0007669"/>
    <property type="project" value="InterPro"/>
</dbReference>
<keyword evidence="5" id="KW-0413">Isomerase</keyword>
<dbReference type="Proteomes" id="UP000325291">
    <property type="component" value="Unassembled WGS sequence"/>
</dbReference>
<dbReference type="GO" id="GO:0043138">
    <property type="term" value="F:3'-5' DNA helicase activity"/>
    <property type="evidence" value="ECO:0007669"/>
    <property type="project" value="UniProtKB-EC"/>
</dbReference>
<dbReference type="Pfam" id="PF01396">
    <property type="entry name" value="Zn_ribbon_Top1"/>
    <property type="match status" value="2"/>
</dbReference>
<evidence type="ECO:0000256" key="6">
    <source>
        <dbReference type="ARBA" id="ARBA00034617"/>
    </source>
</evidence>
<evidence type="ECO:0000313" key="11">
    <source>
        <dbReference type="EMBL" id="KAA0910047.1"/>
    </source>
</evidence>
<dbReference type="GO" id="GO:0000725">
    <property type="term" value="P:recombinational repair"/>
    <property type="evidence" value="ECO:0007669"/>
    <property type="project" value="TreeGrafter"/>
</dbReference>
<dbReference type="SUPFAM" id="SSF57783">
    <property type="entry name" value="Zinc beta-ribbon"/>
    <property type="match status" value="1"/>
</dbReference>
<dbReference type="GO" id="GO:0003916">
    <property type="term" value="F:DNA topoisomerase activity"/>
    <property type="evidence" value="ECO:0007669"/>
    <property type="project" value="InterPro"/>
</dbReference>
<dbReference type="SUPFAM" id="SSF52540">
    <property type="entry name" value="P-loop containing nucleoside triphosphate hydrolases"/>
    <property type="match status" value="1"/>
</dbReference>
<feature type="binding site" evidence="9">
    <location>
        <begin position="220"/>
        <end position="227"/>
    </location>
    <ligand>
        <name>ATP</name>
        <dbReference type="ChEBI" id="CHEBI:30616"/>
    </ligand>
</feature>
<evidence type="ECO:0000313" key="12">
    <source>
        <dbReference type="Proteomes" id="UP000325291"/>
    </source>
</evidence>
<comment type="catalytic activity">
    <reaction evidence="6">
        <text>Couples ATP hydrolysis with the unwinding of duplex DNA by translocating in the 3'-5' direction.</text>
        <dbReference type="EC" id="5.6.2.4"/>
    </reaction>
</comment>
<evidence type="ECO:0000256" key="3">
    <source>
        <dbReference type="ARBA" id="ARBA00022806"/>
    </source>
</evidence>
<evidence type="ECO:0000256" key="7">
    <source>
        <dbReference type="ARBA" id="ARBA00034808"/>
    </source>
</evidence>
<dbReference type="Gene3D" id="3.30.65.10">
    <property type="entry name" value="Bacterial Topoisomerase I, domain 1"/>
    <property type="match status" value="1"/>
</dbReference>
<dbReference type="Pfam" id="PF00580">
    <property type="entry name" value="UvrD-helicase"/>
    <property type="match status" value="2"/>
</dbReference>
<dbReference type="PANTHER" id="PTHR11070:SF63">
    <property type="entry name" value="DNA HELICASE IV"/>
    <property type="match status" value="1"/>
</dbReference>
<evidence type="ECO:0000256" key="5">
    <source>
        <dbReference type="ARBA" id="ARBA00023235"/>
    </source>
</evidence>
<reference evidence="11 12" key="1">
    <citation type="submission" date="2019-07" db="EMBL/GenBank/DDBJ databases">
        <title>Aquicoccus porphyridii gen. nov., sp. nov., isolated from a small marine red alga, Porphyridium marinum.</title>
        <authorList>
            <person name="Liu L."/>
        </authorList>
    </citation>
    <scope>NUCLEOTIDE SEQUENCE [LARGE SCALE GENOMIC DNA]</scope>
    <source>
        <strain evidence="11 12">L1 8-17</strain>
    </source>
</reference>
<dbReference type="EC" id="5.6.2.4" evidence="7"/>
<accession>A0A5A9YYZ2</accession>
<dbReference type="GO" id="GO:0005524">
    <property type="term" value="F:ATP binding"/>
    <property type="evidence" value="ECO:0007669"/>
    <property type="project" value="UniProtKB-UniRule"/>
</dbReference>
<proteinExistence type="predicted"/>
<evidence type="ECO:0000256" key="4">
    <source>
        <dbReference type="ARBA" id="ARBA00022840"/>
    </source>
</evidence>
<dbReference type="PANTHER" id="PTHR11070">
    <property type="entry name" value="UVRD / RECB / PCRA DNA HELICASE FAMILY MEMBER"/>
    <property type="match status" value="1"/>
</dbReference>
<evidence type="ECO:0000256" key="1">
    <source>
        <dbReference type="ARBA" id="ARBA00022741"/>
    </source>
</evidence>
<dbReference type="InterPro" id="IPR014017">
    <property type="entry name" value="DNA_helicase_UvrD-like_C"/>
</dbReference>
<dbReference type="AlphaFoldDB" id="A0A5A9YYZ2"/>
<keyword evidence="12" id="KW-1185">Reference proteome</keyword>
<dbReference type="RefSeq" id="WP_111368858.1">
    <property type="nucleotide sequence ID" value="NZ_VINQ01000020.1"/>
</dbReference>
<organism evidence="11 12">
    <name type="scientific">Aquicoccus porphyridii</name>
    <dbReference type="NCBI Taxonomy" id="1852029"/>
    <lineage>
        <taxon>Bacteria</taxon>
        <taxon>Pseudomonadati</taxon>
        <taxon>Pseudomonadota</taxon>
        <taxon>Alphaproteobacteria</taxon>
        <taxon>Rhodobacterales</taxon>
        <taxon>Paracoccaceae</taxon>
        <taxon>Aquicoccus</taxon>
    </lineage>
</organism>
<name>A0A5A9YYZ2_9RHOB</name>
<dbReference type="EMBL" id="VINQ01000020">
    <property type="protein sequence ID" value="KAA0910047.1"/>
    <property type="molecule type" value="Genomic_DNA"/>
</dbReference>
<dbReference type="InterPro" id="IPR013498">
    <property type="entry name" value="Topo_IA_Znf"/>
</dbReference>
<dbReference type="Pfam" id="PF13361">
    <property type="entry name" value="UvrD_C"/>
    <property type="match status" value="1"/>
</dbReference>
<evidence type="ECO:0000256" key="2">
    <source>
        <dbReference type="ARBA" id="ARBA00022801"/>
    </source>
</evidence>
<keyword evidence="1 9" id="KW-0547">Nucleotide-binding</keyword>
<comment type="caution">
    <text evidence="11">The sequence shown here is derived from an EMBL/GenBank/DDBJ whole genome shotgun (WGS) entry which is preliminary data.</text>
</comment>
<evidence type="ECO:0000256" key="9">
    <source>
        <dbReference type="PROSITE-ProRule" id="PRU00560"/>
    </source>
</evidence>
<dbReference type="GO" id="GO:0003677">
    <property type="term" value="F:DNA binding"/>
    <property type="evidence" value="ECO:0007669"/>
    <property type="project" value="InterPro"/>
</dbReference>
<keyword evidence="2 9" id="KW-0378">Hydrolase</keyword>
<dbReference type="GO" id="GO:0005829">
    <property type="term" value="C:cytosol"/>
    <property type="evidence" value="ECO:0007669"/>
    <property type="project" value="TreeGrafter"/>
</dbReference>
<dbReference type="GO" id="GO:0016887">
    <property type="term" value="F:ATP hydrolysis activity"/>
    <property type="evidence" value="ECO:0007669"/>
    <property type="project" value="RHEA"/>
</dbReference>
<dbReference type="InterPro" id="IPR000212">
    <property type="entry name" value="DNA_helicase_UvrD/REP"/>
</dbReference>
<protein>
    <recommendedName>
        <fullName evidence="7">DNA 3'-5' helicase</fullName>
        <ecNumber evidence="7">5.6.2.4</ecNumber>
    </recommendedName>
</protein>
<evidence type="ECO:0000256" key="8">
    <source>
        <dbReference type="ARBA" id="ARBA00048988"/>
    </source>
</evidence>
<dbReference type="Gene3D" id="3.40.50.300">
    <property type="entry name" value="P-loop containing nucleotide triphosphate hydrolases"/>
    <property type="match status" value="3"/>
</dbReference>
<dbReference type="Gene3D" id="3.40.91.30">
    <property type="match status" value="1"/>
</dbReference>
<gene>
    <name evidence="11" type="ORF">FLO80_18910</name>
</gene>
<dbReference type="InterPro" id="IPR027417">
    <property type="entry name" value="P-loop_NTPase"/>
</dbReference>
<evidence type="ECO:0000259" key="10">
    <source>
        <dbReference type="PROSITE" id="PS51198"/>
    </source>
</evidence>
<dbReference type="GO" id="GO:0005694">
    <property type="term" value="C:chromosome"/>
    <property type="evidence" value="ECO:0007669"/>
    <property type="project" value="InterPro"/>
</dbReference>
<keyword evidence="3 9" id="KW-0347">Helicase</keyword>
<comment type="catalytic activity">
    <reaction evidence="8">
        <text>ATP + H2O = ADP + phosphate + H(+)</text>
        <dbReference type="Rhea" id="RHEA:13065"/>
        <dbReference type="ChEBI" id="CHEBI:15377"/>
        <dbReference type="ChEBI" id="CHEBI:15378"/>
        <dbReference type="ChEBI" id="CHEBI:30616"/>
        <dbReference type="ChEBI" id="CHEBI:43474"/>
        <dbReference type="ChEBI" id="CHEBI:456216"/>
        <dbReference type="EC" id="5.6.2.4"/>
    </reaction>
</comment>
<dbReference type="InterPro" id="IPR014016">
    <property type="entry name" value="UvrD-like_ATP-bd"/>
</dbReference>
<dbReference type="PROSITE" id="PS51198">
    <property type="entry name" value="UVRD_HELICASE_ATP_BIND"/>
    <property type="match status" value="1"/>
</dbReference>